<evidence type="ECO:0000256" key="3">
    <source>
        <dbReference type="ARBA" id="ARBA00022840"/>
    </source>
</evidence>
<dbReference type="PROSITE" id="PS50893">
    <property type="entry name" value="ABC_TRANSPORTER_2"/>
    <property type="match status" value="1"/>
</dbReference>
<dbReference type="SUPFAM" id="SSF52540">
    <property type="entry name" value="P-loop containing nucleoside triphosphate hydrolases"/>
    <property type="match status" value="1"/>
</dbReference>
<dbReference type="EMBL" id="SPDS01000003">
    <property type="protein sequence ID" value="TFH54437.1"/>
    <property type="molecule type" value="Genomic_DNA"/>
</dbReference>
<dbReference type="InterPro" id="IPR050093">
    <property type="entry name" value="ABC_SmlMolc_Importer"/>
</dbReference>
<evidence type="ECO:0000256" key="2">
    <source>
        <dbReference type="ARBA" id="ARBA00022741"/>
    </source>
</evidence>
<dbReference type="Proteomes" id="UP000297638">
    <property type="component" value="Unassembled WGS sequence"/>
</dbReference>
<accession>A0A4Y8TRG0</accession>
<comment type="caution">
    <text evidence="5">The sequence shown here is derived from an EMBL/GenBank/DDBJ whole genome shotgun (WGS) entry which is preliminary data.</text>
</comment>
<keyword evidence="3 5" id="KW-0067">ATP-binding</keyword>
<dbReference type="InterPro" id="IPR017871">
    <property type="entry name" value="ABC_transporter-like_CS"/>
</dbReference>
<feature type="domain" description="ABC transporter" evidence="4">
    <location>
        <begin position="1"/>
        <end position="234"/>
    </location>
</feature>
<keyword evidence="1" id="KW-0813">Transport</keyword>
<sequence length="250" mass="26461">MTLKVALRVPRTGFDVDVEFQVPAGSTLAMMGPSGSGKSTIVHAIAGIQKIAGGRIELSGSLLADAKQHRPPHLREVGLLGQDPHLFPHLDALKNIVFGARAGGMDKAAAKAVAAEWIGRLGLEEIAAHRPEALSGGQRQRIALARALAAQPKILLIDEPFASLDVEAAMDMRALVREELERTATSAIVVSHSAADTLALADDLLVLERGRIIAQGTVGQVFAEPANRFVRAVVAALPAQHPRSIQEEQS</sequence>
<dbReference type="GO" id="GO:0005524">
    <property type="term" value="F:ATP binding"/>
    <property type="evidence" value="ECO:0007669"/>
    <property type="project" value="UniProtKB-KW"/>
</dbReference>
<dbReference type="GO" id="GO:0016887">
    <property type="term" value="F:ATP hydrolysis activity"/>
    <property type="evidence" value="ECO:0007669"/>
    <property type="project" value="InterPro"/>
</dbReference>
<proteinExistence type="predicted"/>
<protein>
    <submittedName>
        <fullName evidence="5">ATP-binding cassette domain-containing protein</fullName>
    </submittedName>
</protein>
<evidence type="ECO:0000259" key="4">
    <source>
        <dbReference type="PROSITE" id="PS50893"/>
    </source>
</evidence>
<keyword evidence="2" id="KW-0547">Nucleotide-binding</keyword>
<dbReference type="PANTHER" id="PTHR42781:SF4">
    <property type="entry name" value="SPERMIDINE_PUTRESCINE IMPORT ATP-BINDING PROTEIN POTA"/>
    <property type="match status" value="1"/>
</dbReference>
<dbReference type="AlphaFoldDB" id="A0A4Y8TRG0"/>
<dbReference type="InterPro" id="IPR003439">
    <property type="entry name" value="ABC_transporter-like_ATP-bd"/>
</dbReference>
<name>A0A4Y8TRG0_9MICC</name>
<dbReference type="PROSITE" id="PS00211">
    <property type="entry name" value="ABC_TRANSPORTER_1"/>
    <property type="match status" value="1"/>
</dbReference>
<dbReference type="SMART" id="SM00382">
    <property type="entry name" value="AAA"/>
    <property type="match status" value="1"/>
</dbReference>
<dbReference type="Pfam" id="PF00005">
    <property type="entry name" value="ABC_tran"/>
    <property type="match status" value="1"/>
</dbReference>
<evidence type="ECO:0000256" key="1">
    <source>
        <dbReference type="ARBA" id="ARBA00022448"/>
    </source>
</evidence>
<evidence type="ECO:0000313" key="5">
    <source>
        <dbReference type="EMBL" id="TFH54437.1"/>
    </source>
</evidence>
<dbReference type="InterPro" id="IPR027417">
    <property type="entry name" value="P-loop_NTPase"/>
</dbReference>
<reference evidence="5 6" key="1">
    <citation type="submission" date="2019-03" db="EMBL/GenBank/DDBJ databases">
        <title>Glutamicibacter sp. LJH19 genome.</title>
        <authorList>
            <person name="Sinai Borker S."/>
            <person name="Kumar R."/>
        </authorList>
    </citation>
    <scope>NUCLEOTIDE SEQUENCE [LARGE SCALE GENOMIC DNA]</scope>
    <source>
        <strain evidence="5 6">LJH19</strain>
    </source>
</reference>
<dbReference type="PANTHER" id="PTHR42781">
    <property type="entry name" value="SPERMIDINE/PUTRESCINE IMPORT ATP-BINDING PROTEIN POTA"/>
    <property type="match status" value="1"/>
</dbReference>
<dbReference type="Gene3D" id="3.40.50.300">
    <property type="entry name" value="P-loop containing nucleotide triphosphate hydrolases"/>
    <property type="match status" value="1"/>
</dbReference>
<organism evidence="5 6">
    <name type="scientific">Glutamicibacter arilaitensis</name>
    <dbReference type="NCBI Taxonomy" id="256701"/>
    <lineage>
        <taxon>Bacteria</taxon>
        <taxon>Bacillati</taxon>
        <taxon>Actinomycetota</taxon>
        <taxon>Actinomycetes</taxon>
        <taxon>Micrococcales</taxon>
        <taxon>Micrococcaceae</taxon>
        <taxon>Glutamicibacter</taxon>
    </lineage>
</organism>
<dbReference type="RefSeq" id="WP_134781065.1">
    <property type="nucleotide sequence ID" value="NZ_SPDS01000003.1"/>
</dbReference>
<gene>
    <name evidence="5" type="ORF">EXY26_15330</name>
</gene>
<evidence type="ECO:0000313" key="6">
    <source>
        <dbReference type="Proteomes" id="UP000297638"/>
    </source>
</evidence>
<dbReference type="InterPro" id="IPR003593">
    <property type="entry name" value="AAA+_ATPase"/>
</dbReference>